<feature type="compositionally biased region" description="Basic and acidic residues" evidence="2">
    <location>
        <begin position="237"/>
        <end position="246"/>
    </location>
</feature>
<dbReference type="InterPro" id="IPR050729">
    <property type="entry name" value="Rho-GAP"/>
</dbReference>
<dbReference type="PANTHER" id="PTHR23176:SF125">
    <property type="entry name" value="GTPASE ACTIVATOR (BEM2), PUTATIVE (AFU_ORTHOLOGUE AFUA_7G04450)-RELATED"/>
    <property type="match status" value="1"/>
</dbReference>
<dbReference type="Pfam" id="PF00620">
    <property type="entry name" value="RhoGAP"/>
    <property type="match status" value="1"/>
</dbReference>
<feature type="compositionally biased region" description="Basic and acidic residues" evidence="2">
    <location>
        <begin position="263"/>
        <end position="286"/>
    </location>
</feature>
<dbReference type="GO" id="GO:0005938">
    <property type="term" value="C:cell cortex"/>
    <property type="evidence" value="ECO:0007669"/>
    <property type="project" value="UniProtKB-ARBA"/>
</dbReference>
<dbReference type="AlphaFoldDB" id="A0A3R7F4H0"/>
<feature type="compositionally biased region" description="Low complexity" evidence="2">
    <location>
        <begin position="173"/>
        <end position="187"/>
    </location>
</feature>
<accession>A0A3R7F4H0</accession>
<comment type="caution">
    <text evidence="4">The sequence shown here is derived from an EMBL/GenBank/DDBJ whole genome shotgun (WGS) entry which is preliminary data.</text>
</comment>
<dbReference type="SUPFAM" id="SSF48350">
    <property type="entry name" value="GTPase activation domain, GAP"/>
    <property type="match status" value="1"/>
</dbReference>
<feature type="region of interest" description="Disordered" evidence="2">
    <location>
        <begin position="709"/>
        <end position="787"/>
    </location>
</feature>
<feature type="region of interest" description="Disordered" evidence="2">
    <location>
        <begin position="1"/>
        <end position="28"/>
    </location>
</feature>
<evidence type="ECO:0000313" key="5">
    <source>
        <dbReference type="Proteomes" id="UP000215289"/>
    </source>
</evidence>
<protein>
    <recommendedName>
        <fullName evidence="3">Rho-GAP domain-containing protein</fullName>
    </recommendedName>
</protein>
<feature type="compositionally biased region" description="Basic and acidic residues" evidence="2">
    <location>
        <begin position="1"/>
        <end position="11"/>
    </location>
</feature>
<organism evidence="4 5">
    <name type="scientific">Aspergillus turcosus</name>
    <dbReference type="NCBI Taxonomy" id="1245748"/>
    <lineage>
        <taxon>Eukaryota</taxon>
        <taxon>Fungi</taxon>
        <taxon>Dikarya</taxon>
        <taxon>Ascomycota</taxon>
        <taxon>Pezizomycotina</taxon>
        <taxon>Eurotiomycetes</taxon>
        <taxon>Eurotiomycetidae</taxon>
        <taxon>Eurotiales</taxon>
        <taxon>Aspergillaceae</taxon>
        <taxon>Aspergillus</taxon>
        <taxon>Aspergillus subgen. Fumigati</taxon>
    </lineage>
</organism>
<feature type="compositionally biased region" description="Pro residues" evidence="2">
    <location>
        <begin position="778"/>
        <end position="787"/>
    </location>
</feature>
<keyword evidence="1" id="KW-0343">GTPase activation</keyword>
<dbReference type="SMART" id="SM00324">
    <property type="entry name" value="RhoGAP"/>
    <property type="match status" value="1"/>
</dbReference>
<dbReference type="CDD" id="cd00159">
    <property type="entry name" value="RhoGAP"/>
    <property type="match status" value="1"/>
</dbReference>
<feature type="compositionally biased region" description="Low complexity" evidence="2">
    <location>
        <begin position="201"/>
        <end position="217"/>
    </location>
</feature>
<dbReference type="InterPro" id="IPR000198">
    <property type="entry name" value="RhoGAP_dom"/>
</dbReference>
<dbReference type="PANTHER" id="PTHR23176">
    <property type="entry name" value="RHO/RAC/CDC GTPASE-ACTIVATING PROTEIN"/>
    <property type="match status" value="1"/>
</dbReference>
<name>A0A3R7F4H0_9EURO</name>
<gene>
    <name evidence="4" type="ORF">CFD26_100157</name>
</gene>
<feature type="compositionally biased region" description="Polar residues" evidence="2">
    <location>
        <begin position="12"/>
        <end position="22"/>
    </location>
</feature>
<reference evidence="4 5" key="1">
    <citation type="submission" date="2018-08" db="EMBL/GenBank/DDBJ databases">
        <title>Draft genome sequences of two Aspergillus turcosus clinical strains isolated from bronchoalveolar lavage fluid: one azole-susceptible and the other azole-resistant.</title>
        <authorList>
            <person name="Parent-Michaud M."/>
            <person name="Dufresne P.J."/>
            <person name="Fournier E."/>
            <person name="Martineau C."/>
            <person name="Moreira S."/>
            <person name="Perkins V."/>
            <person name="De Repentigny L."/>
            <person name="Dufresne S.F."/>
        </authorList>
    </citation>
    <scope>NUCLEOTIDE SEQUENCE [LARGE SCALE GENOMIC DNA]</scope>
    <source>
        <strain evidence="4">HMR AF 1038</strain>
    </source>
</reference>
<dbReference type="GO" id="GO:0005096">
    <property type="term" value="F:GTPase activator activity"/>
    <property type="evidence" value="ECO:0007669"/>
    <property type="project" value="UniProtKB-KW"/>
</dbReference>
<dbReference type="Gene3D" id="1.10.555.10">
    <property type="entry name" value="Rho GTPase activation protein"/>
    <property type="match status" value="1"/>
</dbReference>
<dbReference type="GO" id="GO:0007165">
    <property type="term" value="P:signal transduction"/>
    <property type="evidence" value="ECO:0007669"/>
    <property type="project" value="InterPro"/>
</dbReference>
<feature type="region of interest" description="Disordered" evidence="2">
    <location>
        <begin position="159"/>
        <end position="404"/>
    </location>
</feature>
<evidence type="ECO:0000259" key="3">
    <source>
        <dbReference type="PROSITE" id="PS50238"/>
    </source>
</evidence>
<feature type="compositionally biased region" description="Polar residues" evidence="2">
    <location>
        <begin position="712"/>
        <end position="724"/>
    </location>
</feature>
<evidence type="ECO:0000256" key="2">
    <source>
        <dbReference type="SAM" id="MobiDB-lite"/>
    </source>
</evidence>
<dbReference type="PROSITE" id="PS50238">
    <property type="entry name" value="RHOGAP"/>
    <property type="match status" value="1"/>
</dbReference>
<dbReference type="EMBL" id="NIDN02000156">
    <property type="protein sequence ID" value="RLL95348.1"/>
    <property type="molecule type" value="Genomic_DNA"/>
</dbReference>
<dbReference type="OrthoDB" id="185175at2759"/>
<feature type="compositionally biased region" description="Low complexity" evidence="2">
    <location>
        <begin position="731"/>
        <end position="742"/>
    </location>
</feature>
<evidence type="ECO:0000256" key="1">
    <source>
        <dbReference type="ARBA" id="ARBA00022468"/>
    </source>
</evidence>
<proteinExistence type="predicted"/>
<dbReference type="Proteomes" id="UP000215289">
    <property type="component" value="Unassembled WGS sequence"/>
</dbReference>
<dbReference type="STRING" id="1245748.A0A3R7F4H0"/>
<keyword evidence="5" id="KW-1185">Reference proteome</keyword>
<sequence>MIVRLLDRSQTPEHLTPSTAIRTDSDHPTNRKEYWKGWFRSNTFIRVISENGLSRARSLGHFLGKSNLLRHLDDWKSVGRISQFVLIRALVDSSIKFPSESAHPVGTWYITFRGLTLPAILLQANCPANDARLRMPSRQSNVPNLDLSSYTLQANAKISSPLTPGAQSPDGASPLTPRSPKSSSSSPFFKGATIRPVTQESNSKSSSPTFPLSSAQSAEPTTPGFTAIPPYPPSPRDSPKHSREPSRSIFASLKAPKTAHRAQRSDDSTSSGDKPKSRGSSRDRRTQIASKSYESTPDLPGTIERVARQENNGDTGEGKNPQPLETKKAGSDLETGNLAKKNKPRFANLLSRSRSIRQDDSALNRIANRRPSATLMKLEESSKQEAEMPPKTATSRQDRSFKGAGNAAVRTYAVDRTGEPGTGQVRKERNHVGSMVPSASLSQVSGASAALFNNLKQSSSGAADRIGKAGKGFFGKITRSGSTNERELLTDDNYVCSVINLPLIEQARRTRIAKKLENCRDKTEFWMPALPYRCIDYLNYKGCEEEGLYRVPGSGKEVKHWQRRFDTELDINLFDEPDLYDINTIGSMFKAWLRELPDELFPKETQAMIAEKCEGATTAPQLLKDELSKLPPYNYYLLFAITCHLNLLHSYVDQNKMDYRNLCICFQPCMKIDAFCFHFLVCDWKNCWQGCWTEKEYLQLEREMDEKEKAASSKTGAVDQSSLPYSHANERAISSSSSSQAAAEEEPTQRPQTAKNRKQKPKQIETTHTRSVSQLPELGPPLSPIQI</sequence>
<feature type="domain" description="Rho-GAP" evidence="3">
    <location>
        <begin position="514"/>
        <end position="711"/>
    </location>
</feature>
<feature type="compositionally biased region" description="Basic and acidic residues" evidence="2">
    <location>
        <begin position="377"/>
        <end position="388"/>
    </location>
</feature>
<evidence type="ECO:0000313" key="4">
    <source>
        <dbReference type="EMBL" id="RLL95348.1"/>
    </source>
</evidence>
<dbReference type="InterPro" id="IPR008936">
    <property type="entry name" value="Rho_GTPase_activation_prot"/>
</dbReference>